<dbReference type="Proteomes" id="UP000618051">
    <property type="component" value="Unassembled WGS sequence"/>
</dbReference>
<dbReference type="OrthoDB" id="9931375at2759"/>
<feature type="compositionally biased region" description="Polar residues" evidence="5">
    <location>
        <begin position="70"/>
        <end position="80"/>
    </location>
</feature>
<dbReference type="Pfam" id="PF15550">
    <property type="entry name" value="Draxin"/>
    <property type="match status" value="1"/>
</dbReference>
<feature type="region of interest" description="Disordered" evidence="5">
    <location>
        <begin position="299"/>
        <end position="322"/>
    </location>
</feature>
<reference evidence="7" key="3">
    <citation type="submission" date="2022-01" db="EMBL/GenBank/DDBJ databases">
        <authorList>
            <person name="Rubenstein D.R."/>
        </authorList>
    </citation>
    <scope>NUCLEOTIDE SEQUENCE</scope>
    <source>
        <strain evidence="7">SS15</strain>
        <tissue evidence="7">Liver</tissue>
    </source>
</reference>
<dbReference type="GO" id="GO:0016055">
    <property type="term" value="P:Wnt signaling pathway"/>
    <property type="evidence" value="ECO:0007669"/>
    <property type="project" value="InterPro"/>
</dbReference>
<dbReference type="GO" id="GO:0005576">
    <property type="term" value="C:extracellular region"/>
    <property type="evidence" value="ECO:0007669"/>
    <property type="project" value="InterPro"/>
</dbReference>
<feature type="compositionally biased region" description="Basic residues" evidence="5">
    <location>
        <begin position="299"/>
        <end position="308"/>
    </location>
</feature>
<keyword evidence="8" id="KW-1185">Reference proteome</keyword>
<dbReference type="GO" id="GO:0021528">
    <property type="term" value="P:commissural neuron differentiation in spinal cord"/>
    <property type="evidence" value="ECO:0007669"/>
    <property type="project" value="TreeGrafter"/>
</dbReference>
<gene>
    <name evidence="7" type="ORF">IHE44_0007880</name>
    <name evidence="6" type="ORF">IHE44_014919</name>
</gene>
<evidence type="ECO:0000256" key="5">
    <source>
        <dbReference type="SAM" id="MobiDB-lite"/>
    </source>
</evidence>
<organism evidence="6">
    <name type="scientific">Lamprotornis superbus</name>
    <dbReference type="NCBI Taxonomy" id="245042"/>
    <lineage>
        <taxon>Eukaryota</taxon>
        <taxon>Metazoa</taxon>
        <taxon>Chordata</taxon>
        <taxon>Craniata</taxon>
        <taxon>Vertebrata</taxon>
        <taxon>Euteleostomi</taxon>
        <taxon>Archelosauria</taxon>
        <taxon>Archosauria</taxon>
        <taxon>Dinosauria</taxon>
        <taxon>Saurischia</taxon>
        <taxon>Theropoda</taxon>
        <taxon>Coelurosauria</taxon>
        <taxon>Aves</taxon>
        <taxon>Neognathae</taxon>
        <taxon>Neoaves</taxon>
        <taxon>Telluraves</taxon>
        <taxon>Australaves</taxon>
        <taxon>Passeriformes</taxon>
        <taxon>Sturnidae</taxon>
        <taxon>Lamprotornis</taxon>
    </lineage>
</organism>
<feature type="compositionally biased region" description="Pro residues" evidence="5">
    <location>
        <begin position="37"/>
        <end position="52"/>
    </location>
</feature>
<evidence type="ECO:0000256" key="2">
    <source>
        <dbReference type="ARBA" id="ARBA00022525"/>
    </source>
</evidence>
<feature type="region of interest" description="Disordered" evidence="5">
    <location>
        <begin position="1"/>
        <end position="80"/>
    </location>
</feature>
<dbReference type="GO" id="GO:0007411">
    <property type="term" value="P:axon guidance"/>
    <property type="evidence" value="ECO:0007669"/>
    <property type="project" value="InterPro"/>
</dbReference>
<protein>
    <submittedName>
        <fullName evidence="6">Draxin</fullName>
    </submittedName>
</protein>
<dbReference type="EMBL" id="JADDUC010000095">
    <property type="protein sequence ID" value="KAG0118984.1"/>
    <property type="molecule type" value="Genomic_DNA"/>
</dbReference>
<feature type="non-terminal residue" evidence="6">
    <location>
        <position position="1"/>
    </location>
</feature>
<reference evidence="6" key="1">
    <citation type="submission" date="2020-10" db="EMBL/GenBank/DDBJ databases">
        <title>Feather gene expression reveals the developmental basis of iridescence in African starlings.</title>
        <authorList>
            <person name="Rubenstein D.R."/>
        </authorList>
    </citation>
    <scope>NUCLEOTIDE SEQUENCE</scope>
    <source>
        <strain evidence="6">SS15</strain>
        <tissue evidence="6">Liver</tissue>
    </source>
</reference>
<keyword evidence="2" id="KW-0964">Secreted</keyword>
<evidence type="ECO:0000313" key="6">
    <source>
        <dbReference type="EMBL" id="KAG0118984.1"/>
    </source>
</evidence>
<accession>A0A835TWJ7</accession>
<dbReference type="EMBL" id="JADDUC020000026">
    <property type="protein sequence ID" value="KAI1231431.1"/>
    <property type="molecule type" value="Genomic_DNA"/>
</dbReference>
<feature type="region of interest" description="Disordered" evidence="5">
    <location>
        <begin position="169"/>
        <end position="225"/>
    </location>
</feature>
<feature type="compositionally biased region" description="Basic and acidic residues" evidence="5">
    <location>
        <begin position="169"/>
        <end position="185"/>
    </location>
</feature>
<dbReference type="AlphaFoldDB" id="A0A835TWJ7"/>
<dbReference type="GO" id="GO:0090090">
    <property type="term" value="P:negative regulation of canonical Wnt signaling pathway"/>
    <property type="evidence" value="ECO:0007669"/>
    <property type="project" value="TreeGrafter"/>
</dbReference>
<dbReference type="PANTHER" id="PTHR28610">
    <property type="entry name" value="DRAXIN"/>
    <property type="match status" value="1"/>
</dbReference>
<comment type="caution">
    <text evidence="6">The sequence shown here is derived from an EMBL/GenBank/DDBJ whole genome shotgun (WGS) entry which is preliminary data.</text>
</comment>
<feature type="non-terminal residue" evidence="6">
    <location>
        <position position="428"/>
    </location>
</feature>
<dbReference type="InterPro" id="IPR029094">
    <property type="entry name" value="Draxin"/>
</dbReference>
<reference evidence="7 8" key="2">
    <citation type="journal article" date="2021" name="J. Hered.">
        <title>Feather Gene Expression Elucidates the Developmental Basis of Plumage Iridescence in African Starlings.</title>
        <authorList>
            <person name="Rubenstein D.R."/>
            <person name="Corvelo A."/>
            <person name="MacManes M.D."/>
            <person name="Maia R."/>
            <person name="Narzisi G."/>
            <person name="Rousaki A."/>
            <person name="Vandenabeele P."/>
            <person name="Shawkey M.D."/>
            <person name="Solomon J."/>
        </authorList>
    </citation>
    <scope>NUCLEOTIDE SEQUENCE [LARGE SCALE GENOMIC DNA]</scope>
    <source>
        <strain evidence="7">SS15</strain>
    </source>
</reference>
<evidence type="ECO:0000256" key="3">
    <source>
        <dbReference type="ARBA" id="ARBA00022729"/>
    </source>
</evidence>
<keyword evidence="1" id="KW-0217">Developmental protein</keyword>
<evidence type="ECO:0000256" key="4">
    <source>
        <dbReference type="ARBA" id="ARBA00023180"/>
    </source>
</evidence>
<dbReference type="GO" id="GO:0030900">
    <property type="term" value="P:forebrain development"/>
    <property type="evidence" value="ECO:0007669"/>
    <property type="project" value="TreeGrafter"/>
</dbReference>
<proteinExistence type="predicted"/>
<name>A0A835TWJ7_9PASS</name>
<evidence type="ECO:0000256" key="1">
    <source>
        <dbReference type="ARBA" id="ARBA00022473"/>
    </source>
</evidence>
<dbReference type="PANTHER" id="PTHR28610:SF1">
    <property type="entry name" value="DRAXIN"/>
    <property type="match status" value="1"/>
</dbReference>
<keyword evidence="3" id="KW-0732">Signal</keyword>
<evidence type="ECO:0000313" key="8">
    <source>
        <dbReference type="Proteomes" id="UP000618051"/>
    </source>
</evidence>
<dbReference type="GO" id="GO:0021516">
    <property type="term" value="P:dorsal spinal cord development"/>
    <property type="evidence" value="ECO:0007669"/>
    <property type="project" value="TreeGrafter"/>
</dbReference>
<sequence length="428" mass="47793">PPPPAPCTPVPRDSRRPRFLSTFPHCLPPVSSSSSSSPPPLGFEHPLPPADLPPVRRSHSSALRAGLRRTGTSGTVSLNAGTKLKNVPENNHLQNQEMWLQQPRTGRHHRQGLAKKERVHAMPSRGQLAGEDTLKMGSGASAVEELVAEGQPAALTQNKNVFLGFELSYPERENQSPGSEKGKKQNREHRRHSRRDRLKHHRGKTPDAGPSSLYKKPKSFEEQFQSLQAEEATSLAPTMLLLSALDTAVSTEEPPVLPATSPRSQARLRQDGDVMPTLDMALFDWTDYEDLKPEMWPAAKKKEKRRSKSPNSGNETVTAEGEPCDHHLDCLPGLRCYAKFHRNRRVTRRKGRCVEPESANGEQGSFINRTTQFLQGWSKTFQPVALTHLAILPVSRRHISDSFAFAGIRSEQERDTNVKQDLIYTFFS</sequence>
<evidence type="ECO:0000313" key="7">
    <source>
        <dbReference type="EMBL" id="KAI1231431.1"/>
    </source>
</evidence>
<keyword evidence="4" id="KW-0325">Glycoprotein</keyword>
<feature type="compositionally biased region" description="Basic residues" evidence="5">
    <location>
        <begin position="186"/>
        <end position="203"/>
    </location>
</feature>